<keyword evidence="2" id="KW-0732">Signal</keyword>
<gene>
    <name evidence="3" type="ORF">ACELLULO517_20710</name>
</gene>
<dbReference type="PANTHER" id="PTHR37944:SF1">
    <property type="entry name" value="PORIN B"/>
    <property type="match status" value="1"/>
</dbReference>
<dbReference type="GO" id="GO:0016020">
    <property type="term" value="C:membrane"/>
    <property type="evidence" value="ECO:0007669"/>
    <property type="project" value="InterPro"/>
</dbReference>
<reference evidence="3 4" key="1">
    <citation type="journal article" date="2021" name="Microorganisms">
        <title>Acidisoma silvae sp. nov. and Acidisomacellulosilytica sp. nov., Two Acidophilic Bacteria Isolated from Decaying Wood, Hydrolyzing Cellulose and Producing Poly-3-hydroxybutyrate.</title>
        <authorList>
            <person name="Mieszkin S."/>
            <person name="Pouder E."/>
            <person name="Uroz S."/>
            <person name="Simon-Colin C."/>
            <person name="Alain K."/>
        </authorList>
    </citation>
    <scope>NUCLEOTIDE SEQUENCE [LARGE SCALE GENOMIC DNA]</scope>
    <source>
        <strain evidence="3 4">HW T5.17</strain>
    </source>
</reference>
<dbReference type="InterPro" id="IPR052932">
    <property type="entry name" value="OprB_Porin"/>
</dbReference>
<dbReference type="EMBL" id="JAESVA010000008">
    <property type="protein sequence ID" value="MCB8882678.1"/>
    <property type="molecule type" value="Genomic_DNA"/>
</dbReference>
<evidence type="ECO:0000313" key="4">
    <source>
        <dbReference type="Proteomes" id="UP000721844"/>
    </source>
</evidence>
<comment type="caution">
    <text evidence="3">The sequence shown here is derived from an EMBL/GenBank/DDBJ whole genome shotgun (WGS) entry which is preliminary data.</text>
</comment>
<feature type="signal peptide" evidence="2">
    <location>
        <begin position="1"/>
        <end position="28"/>
    </location>
</feature>
<feature type="chain" id="PRO_5038163875" evidence="2">
    <location>
        <begin position="29"/>
        <end position="456"/>
    </location>
</feature>
<dbReference type="PANTHER" id="PTHR37944">
    <property type="entry name" value="PORIN B"/>
    <property type="match status" value="1"/>
</dbReference>
<keyword evidence="4" id="KW-1185">Reference proteome</keyword>
<protein>
    <submittedName>
        <fullName evidence="3">Carbohydrate porin</fullName>
    </submittedName>
</protein>
<evidence type="ECO:0000256" key="1">
    <source>
        <dbReference type="ARBA" id="ARBA00008769"/>
    </source>
</evidence>
<evidence type="ECO:0000256" key="2">
    <source>
        <dbReference type="RuleBase" id="RU363072"/>
    </source>
</evidence>
<evidence type="ECO:0000313" key="3">
    <source>
        <dbReference type="EMBL" id="MCB8882678.1"/>
    </source>
</evidence>
<organism evidence="3 4">
    <name type="scientific">Acidisoma cellulosilyticum</name>
    <dbReference type="NCBI Taxonomy" id="2802395"/>
    <lineage>
        <taxon>Bacteria</taxon>
        <taxon>Pseudomonadati</taxon>
        <taxon>Pseudomonadota</taxon>
        <taxon>Alphaproteobacteria</taxon>
        <taxon>Acetobacterales</taxon>
        <taxon>Acidocellaceae</taxon>
        <taxon>Acidisoma</taxon>
    </lineage>
</organism>
<proteinExistence type="inferred from homology"/>
<dbReference type="RefSeq" id="WP_227309329.1">
    <property type="nucleotide sequence ID" value="NZ_JAESVA010000008.1"/>
</dbReference>
<dbReference type="GO" id="GO:0015288">
    <property type="term" value="F:porin activity"/>
    <property type="evidence" value="ECO:0007669"/>
    <property type="project" value="InterPro"/>
</dbReference>
<dbReference type="Proteomes" id="UP000721844">
    <property type="component" value="Unassembled WGS sequence"/>
</dbReference>
<dbReference type="AlphaFoldDB" id="A0A964E661"/>
<accession>A0A964E661</accession>
<dbReference type="Pfam" id="PF04966">
    <property type="entry name" value="OprB"/>
    <property type="match status" value="1"/>
</dbReference>
<name>A0A964E661_9PROT</name>
<sequence length="456" mass="49222">MVKRTGWLAGGLLSTLTGLALLPACAFAQSAQAPQSTPADSFANPEHLFGDWGGVRTDLGRLGINLLLDYTSESAGNVAGGTRRALDYADQRALELDIDWQKLAGIQGFSTHMVIVNRAGNNTSAAFGDNLMPVQEIYGAGGNVAFHLVYIYGEEALLNGRLDIAGGYFPVGNDFAASPLNCNFMNNGLCGNPKELSGGNDGFSAWPDATLGGRLRVKPTTDTYIQAGAFGVDPYLYSVPQDRTGWQIDASQYNGVEVPVEAAWEPSFGPDHLIGHYKLGFGYNSAPYAAFESDTPGTAGPEKRNRWQFWALADQMLIRQGEGDQAGLIGLAGYMHSNPDTLIYQDEAFAGLVDQGFWKVRPQDSIGLLFIYQKVSGQLTSAERLDQAFGLPYTNSDTGVTATGVQTNEEILEANYDIHVYRGVNLMPDFQYVIHPNAQTDIPNAVVLGLKAHVEF</sequence>
<dbReference type="InterPro" id="IPR038673">
    <property type="entry name" value="OprB_sf"/>
</dbReference>
<dbReference type="GO" id="GO:0008643">
    <property type="term" value="P:carbohydrate transport"/>
    <property type="evidence" value="ECO:0007669"/>
    <property type="project" value="InterPro"/>
</dbReference>
<dbReference type="Gene3D" id="2.40.160.180">
    <property type="entry name" value="Carbohydrate-selective porin OprB"/>
    <property type="match status" value="1"/>
</dbReference>
<comment type="similarity">
    <text evidence="1 2">Belongs to the OprB family.</text>
</comment>
<dbReference type="InterPro" id="IPR007049">
    <property type="entry name" value="Carb-sel_porin_OprB"/>
</dbReference>